<organism evidence="1 2">
    <name type="scientific">Pseudomonas citronellolis</name>
    <dbReference type="NCBI Taxonomy" id="53408"/>
    <lineage>
        <taxon>Bacteria</taxon>
        <taxon>Pseudomonadati</taxon>
        <taxon>Pseudomonadota</taxon>
        <taxon>Gammaproteobacteria</taxon>
        <taxon>Pseudomonadales</taxon>
        <taxon>Pseudomonadaceae</taxon>
        <taxon>Pseudomonas</taxon>
    </lineage>
</organism>
<dbReference type="InterPro" id="IPR053440">
    <property type="entry name" value="Alginate_biosynth_AlgK"/>
</dbReference>
<dbReference type="InterPro" id="IPR006597">
    <property type="entry name" value="Sel1-like"/>
</dbReference>
<reference evidence="1 2" key="1">
    <citation type="submission" date="2016-05" db="EMBL/GenBank/DDBJ databases">
        <title>Genome Sequence of Pseudomonas citronellolis Strain SJTE-3, an Estrogens and Persistent Organic Pollutants degradation strain.</title>
        <authorList>
            <person name="Liang R."/>
        </authorList>
    </citation>
    <scope>NUCLEOTIDE SEQUENCE [LARGE SCALE GENOMIC DNA]</scope>
    <source>
        <strain evidence="1 2">SJTE-3</strain>
    </source>
</reference>
<accession>A0A1A9KHR4</accession>
<dbReference type="PANTHER" id="PTHR11102">
    <property type="entry name" value="SEL-1-LIKE PROTEIN"/>
    <property type="match status" value="1"/>
</dbReference>
<dbReference type="EMBL" id="CP015878">
    <property type="protein sequence ID" value="ANI17127.1"/>
    <property type="molecule type" value="Genomic_DNA"/>
</dbReference>
<dbReference type="SMART" id="SM00671">
    <property type="entry name" value="SEL1"/>
    <property type="match status" value="4"/>
</dbReference>
<dbReference type="RefSeq" id="WP_064584216.1">
    <property type="nucleotide sequence ID" value="NZ_CP015878.1"/>
</dbReference>
<protein>
    <submittedName>
        <fullName evidence="1">Alginate biosynthesis protein</fullName>
    </submittedName>
</protein>
<gene>
    <name evidence="1" type="ORF">A9C11_25480</name>
</gene>
<dbReference type="PANTHER" id="PTHR11102:SF160">
    <property type="entry name" value="ERAD-ASSOCIATED E3 UBIQUITIN-PROTEIN LIGASE COMPONENT HRD3"/>
    <property type="match status" value="1"/>
</dbReference>
<sequence>MNAIAHHPLRGAALALALALAIGLAAGCAGLPDQRLADEAMARGDIATAQANYQALATLGYTDAQIGLADMQAASGDSAAQAKAEKLYRDAAETSPRARARLGKWLAAKPGATDAEHREAEQLLNRAFNEGEDSALVPLIVLYLQYPQAWPGVNPQQRIDQWRAQGLPQADLAQIILYRTQGTYNQHLGEIEQVCQRWLTRMDVCWMELATVYQVQGNADKQKAHLDRLRAAHKAGRVPPERVESVAQVLADADLGKPDPQTAQALLNELAPSYPAAWVDLAKLQYDYPELGDVEQMLDYLKKAQDAAQPRAELLLGRLYYDGKWMPQDPQKAEQHLLKAAASEPQAHYYLGQIYRRGFLGKVYPQKAADHLLIAARAGQASADMALAQLWSQGRGIQPNRVNAYVFGTLAQRQQIPQAGDLMSELQPQLQPAELSQAQQLLKREEQARGANWQATVSLMQNEQEQESL</sequence>
<evidence type="ECO:0000313" key="1">
    <source>
        <dbReference type="EMBL" id="ANI17127.1"/>
    </source>
</evidence>
<dbReference type="Proteomes" id="UP000077748">
    <property type="component" value="Chromosome"/>
</dbReference>
<dbReference type="InterPro" id="IPR050767">
    <property type="entry name" value="Sel1_AlgK"/>
</dbReference>
<dbReference type="Gene3D" id="1.25.40.10">
    <property type="entry name" value="Tetratricopeptide repeat domain"/>
    <property type="match status" value="1"/>
</dbReference>
<dbReference type="NCBIfam" id="NF038194">
    <property type="entry name" value="AlgK_TPR_lipo"/>
    <property type="match status" value="1"/>
</dbReference>
<name>A0A1A9KHR4_9PSED</name>
<dbReference type="SUPFAM" id="SSF81901">
    <property type="entry name" value="HCP-like"/>
    <property type="match status" value="1"/>
</dbReference>
<dbReference type="AlphaFoldDB" id="A0A1A9KHR4"/>
<dbReference type="InterPro" id="IPR011990">
    <property type="entry name" value="TPR-like_helical_dom_sf"/>
</dbReference>
<evidence type="ECO:0000313" key="2">
    <source>
        <dbReference type="Proteomes" id="UP000077748"/>
    </source>
</evidence>
<proteinExistence type="predicted"/>